<gene>
    <name evidence="1" type="ORF">LEP1GSC188_3720</name>
</gene>
<sequence>MSSQIYKPLHDLKVKINFSTFIGEVYRSRMQDIYYHQNQMRIIW</sequence>
<name>M3GUK1_9LEPT</name>
<dbReference type="AlphaFoldDB" id="M3GUK1"/>
<evidence type="ECO:0000313" key="1">
    <source>
        <dbReference type="EMBL" id="EMF80566.1"/>
    </source>
</evidence>
<dbReference type="Proteomes" id="UP000011770">
    <property type="component" value="Unassembled WGS sequence"/>
</dbReference>
<protein>
    <submittedName>
        <fullName evidence="1">Uncharacterized protein</fullName>
    </submittedName>
</protein>
<accession>M3GUK1</accession>
<proteinExistence type="predicted"/>
<reference evidence="1 2" key="1">
    <citation type="submission" date="2013-01" db="EMBL/GenBank/DDBJ databases">
        <authorList>
            <person name="Harkins D.M."/>
            <person name="Durkin A.S."/>
            <person name="Brinkac L.M."/>
            <person name="Haft D.H."/>
            <person name="Selengut J.D."/>
            <person name="Sanka R."/>
            <person name="DePew J."/>
            <person name="Purushe J."/>
            <person name="Tulsiani S.M."/>
            <person name="Graham G.C."/>
            <person name="Burns M.-A."/>
            <person name="Dohnt M.F."/>
            <person name="Smythe L.D."/>
            <person name="McKay D.B."/>
            <person name="Craig S.B."/>
            <person name="Vinetz J.M."/>
            <person name="Sutton G.G."/>
            <person name="Nierman W.C."/>
            <person name="Fouts D.E."/>
        </authorList>
    </citation>
    <scope>NUCLEOTIDE SEQUENCE [LARGE SCALE GENOMIC DNA]</scope>
    <source>
        <strain evidence="1 2">LT2116</strain>
    </source>
</reference>
<evidence type="ECO:0000313" key="2">
    <source>
        <dbReference type="Proteomes" id="UP000011770"/>
    </source>
</evidence>
<dbReference type="EMBL" id="AHOR02000048">
    <property type="protein sequence ID" value="EMF80566.1"/>
    <property type="molecule type" value="Genomic_DNA"/>
</dbReference>
<organism evidence="1 2">
    <name type="scientific">Leptospira weilii serovar Topaz str. LT2116</name>
    <dbReference type="NCBI Taxonomy" id="1088540"/>
    <lineage>
        <taxon>Bacteria</taxon>
        <taxon>Pseudomonadati</taxon>
        <taxon>Spirochaetota</taxon>
        <taxon>Spirochaetia</taxon>
        <taxon>Leptospirales</taxon>
        <taxon>Leptospiraceae</taxon>
        <taxon>Leptospira</taxon>
    </lineage>
</organism>
<comment type="caution">
    <text evidence="1">The sequence shown here is derived from an EMBL/GenBank/DDBJ whole genome shotgun (WGS) entry which is preliminary data.</text>
</comment>